<evidence type="ECO:0000259" key="12">
    <source>
        <dbReference type="PROSITE" id="PS50261"/>
    </source>
</evidence>
<dbReference type="AlphaFoldDB" id="A0AA85GG45"/>
<dbReference type="GO" id="GO:0005886">
    <property type="term" value="C:plasma membrane"/>
    <property type="evidence" value="ECO:0007669"/>
    <property type="project" value="UniProtKB-SubCell"/>
</dbReference>
<keyword evidence="8" id="KW-0675">Receptor</keyword>
<evidence type="ECO:0000256" key="3">
    <source>
        <dbReference type="ARBA" id="ARBA00022475"/>
    </source>
</evidence>
<evidence type="ECO:0000259" key="11">
    <source>
        <dbReference type="PROSITE" id="PS50227"/>
    </source>
</evidence>
<evidence type="ECO:0000256" key="5">
    <source>
        <dbReference type="ARBA" id="ARBA00022989"/>
    </source>
</evidence>
<dbReference type="SUPFAM" id="SSF111418">
    <property type="entry name" value="Hormone receptor domain"/>
    <property type="match status" value="1"/>
</dbReference>
<evidence type="ECO:0000256" key="9">
    <source>
        <dbReference type="ARBA" id="ARBA00023224"/>
    </source>
</evidence>
<dbReference type="Pfam" id="PF00002">
    <property type="entry name" value="7tm_2"/>
    <property type="match status" value="1"/>
</dbReference>
<dbReference type="SMART" id="SM00008">
    <property type="entry name" value="HormR"/>
    <property type="match status" value="1"/>
</dbReference>
<evidence type="ECO:0000256" key="1">
    <source>
        <dbReference type="ARBA" id="ARBA00004651"/>
    </source>
</evidence>
<keyword evidence="9" id="KW-0807">Transducer</keyword>
<feature type="domain" description="G-protein coupled receptors family 2 profile 2" evidence="12">
    <location>
        <begin position="97"/>
        <end position="575"/>
    </location>
</feature>
<keyword evidence="5 10" id="KW-1133">Transmembrane helix</keyword>
<keyword evidence="4 10" id="KW-0812">Transmembrane</keyword>
<evidence type="ECO:0000313" key="14">
    <source>
        <dbReference type="WBParaSite" id="SRDH1_96560.1"/>
    </source>
</evidence>
<accession>A0AA85GG45</accession>
<evidence type="ECO:0000313" key="13">
    <source>
        <dbReference type="Proteomes" id="UP000050792"/>
    </source>
</evidence>
<feature type="transmembrane region" description="Helical" evidence="10">
    <location>
        <begin position="554"/>
        <end position="574"/>
    </location>
</feature>
<feature type="domain" description="G-protein coupled receptors family 2 profile 1" evidence="11">
    <location>
        <begin position="7"/>
        <end position="89"/>
    </location>
</feature>
<keyword evidence="13" id="KW-1185">Reference proteome</keyword>
<comment type="similarity">
    <text evidence="2">Belongs to the G-protein coupled receptor 2 family.</text>
</comment>
<dbReference type="Gene3D" id="4.10.1240.10">
    <property type="entry name" value="GPCR, family 2, extracellular hormone receptor domain"/>
    <property type="match status" value="1"/>
</dbReference>
<dbReference type="WBParaSite" id="SRDH1_96560.1">
    <property type="protein sequence ID" value="SRDH1_96560.1"/>
    <property type="gene ID" value="SRDH1_96560"/>
</dbReference>
<dbReference type="InterPro" id="IPR036445">
    <property type="entry name" value="GPCR_2_extracell_dom_sf"/>
</dbReference>
<dbReference type="Proteomes" id="UP000050792">
    <property type="component" value="Unassembled WGS sequence"/>
</dbReference>
<feature type="transmembrane region" description="Helical" evidence="10">
    <location>
        <begin position="95"/>
        <end position="122"/>
    </location>
</feature>
<evidence type="ECO:0000256" key="7">
    <source>
        <dbReference type="ARBA" id="ARBA00023136"/>
    </source>
</evidence>
<reference evidence="13" key="1">
    <citation type="submission" date="2022-06" db="EMBL/GenBank/DDBJ databases">
        <authorList>
            <person name="Berger JAMES D."/>
            <person name="Berger JAMES D."/>
        </authorList>
    </citation>
    <scope>NUCLEOTIDE SEQUENCE [LARGE SCALE GENOMIC DNA]</scope>
</reference>
<dbReference type="Pfam" id="PF02793">
    <property type="entry name" value="HRM"/>
    <property type="match status" value="1"/>
</dbReference>
<sequence length="625" mass="70647">MDTNSLLCSNSFKNESDYYEGMNMSYCHATLNSIHQCWPPTLAGQFAKLPCPSNVTDFHYDENDDSFRECLTNGSWAEFADYSACTIIYPLSDEFFIFLCFLIGYIISMISVISGIFIFQYFRSLKCVRNNIHTHLMIAILLRASSWICLALINTTTLLHSQVVNNILTCVLAFGMIAVYSWMLIEGIHLMNILFLTFIVRRFRFTCYSIIGWGIPAVLTCSWAIAKSVKLGHIHLWAEPTTSDPEGILVVTSILITLAVNFLITSITLFMLLTKLHRQPTGIVGSRKTKDNRTIELQRQSSRGTCQLGLLSNNAITLSNKITTITMTALEIANKSEAELRLNDKTSIQQERIKTINNDNNNSIITTNTANTKSNNDNKINITAEIINLDAQTPNIPIKTIPEATTRIKTVGDSMQVTTDKKMQTKFPKSSSKTSSASLYSAAASITSANSNVSGTQPIKSDKTIIMEDKIINNKHTNNYVKKVCKNSSINRWKTSRHFQRKSIDSNFLSSPAIRIKEIRKAIKAIIFLMPLLGFSQLIFLIPYSKEFGRVFDYINAIMLSTQGFWVALIYCFLNSEVQRVLRTRWRILCSTLKIQPSGRIQQKQSFITNPILLSNNNYDTEHQF</sequence>
<evidence type="ECO:0000256" key="4">
    <source>
        <dbReference type="ARBA" id="ARBA00022692"/>
    </source>
</evidence>
<keyword evidence="3" id="KW-1003">Cell membrane</keyword>
<name>A0AA85GG45_9TREM</name>
<dbReference type="GO" id="GO:0007166">
    <property type="term" value="P:cell surface receptor signaling pathway"/>
    <property type="evidence" value="ECO:0007669"/>
    <property type="project" value="InterPro"/>
</dbReference>
<feature type="transmembrane region" description="Helical" evidence="10">
    <location>
        <begin position="134"/>
        <end position="153"/>
    </location>
</feature>
<dbReference type="PROSITE" id="PS50227">
    <property type="entry name" value="G_PROTEIN_RECEP_F2_3"/>
    <property type="match status" value="1"/>
</dbReference>
<keyword evidence="7 10" id="KW-0472">Membrane</keyword>
<organism evidence="13 14">
    <name type="scientific">Schistosoma rodhaini</name>
    <dbReference type="NCBI Taxonomy" id="6188"/>
    <lineage>
        <taxon>Eukaryota</taxon>
        <taxon>Metazoa</taxon>
        <taxon>Spiralia</taxon>
        <taxon>Lophotrochozoa</taxon>
        <taxon>Platyhelminthes</taxon>
        <taxon>Trematoda</taxon>
        <taxon>Digenea</taxon>
        <taxon>Strigeidida</taxon>
        <taxon>Schistosomatoidea</taxon>
        <taxon>Schistosomatidae</taxon>
        <taxon>Schistosoma</taxon>
    </lineage>
</organism>
<dbReference type="PANTHER" id="PTHR45620">
    <property type="entry name" value="PDF RECEPTOR-LIKE PROTEIN-RELATED"/>
    <property type="match status" value="1"/>
</dbReference>
<proteinExistence type="inferred from homology"/>
<dbReference type="PRINTS" id="PR00249">
    <property type="entry name" value="GPCRSECRETIN"/>
</dbReference>
<feature type="transmembrane region" description="Helical" evidence="10">
    <location>
        <begin position="522"/>
        <end position="542"/>
    </location>
</feature>
<dbReference type="InterPro" id="IPR000832">
    <property type="entry name" value="GPCR_2_secretin-like"/>
</dbReference>
<dbReference type="InterPro" id="IPR017981">
    <property type="entry name" value="GPCR_2-like_7TM"/>
</dbReference>
<evidence type="ECO:0000256" key="8">
    <source>
        <dbReference type="ARBA" id="ARBA00023170"/>
    </source>
</evidence>
<dbReference type="GO" id="GO:0007188">
    <property type="term" value="P:adenylate cyclase-modulating G protein-coupled receptor signaling pathway"/>
    <property type="evidence" value="ECO:0007669"/>
    <property type="project" value="TreeGrafter"/>
</dbReference>
<keyword evidence="6" id="KW-0297">G-protein coupled receptor</keyword>
<protein>
    <recommendedName>
        <fullName evidence="15">G-protein coupled receptors family 2 profile 2 domain-containing protein</fullName>
    </recommendedName>
</protein>
<dbReference type="GO" id="GO:0008528">
    <property type="term" value="F:G protein-coupled peptide receptor activity"/>
    <property type="evidence" value="ECO:0007669"/>
    <property type="project" value="TreeGrafter"/>
</dbReference>
<evidence type="ECO:0000256" key="10">
    <source>
        <dbReference type="SAM" id="Phobius"/>
    </source>
</evidence>
<evidence type="ECO:0000256" key="2">
    <source>
        <dbReference type="ARBA" id="ARBA00005314"/>
    </source>
</evidence>
<dbReference type="PROSITE" id="PS50261">
    <property type="entry name" value="G_PROTEIN_RECEP_F2_4"/>
    <property type="match status" value="1"/>
</dbReference>
<feature type="transmembrane region" description="Helical" evidence="10">
    <location>
        <begin position="246"/>
        <end position="273"/>
    </location>
</feature>
<dbReference type="Gene3D" id="1.20.1070.10">
    <property type="entry name" value="Rhodopsin 7-helix transmembrane proteins"/>
    <property type="match status" value="2"/>
</dbReference>
<evidence type="ECO:0000256" key="6">
    <source>
        <dbReference type="ARBA" id="ARBA00023040"/>
    </source>
</evidence>
<dbReference type="InterPro" id="IPR050332">
    <property type="entry name" value="GPCR_2"/>
</dbReference>
<reference evidence="14" key="2">
    <citation type="submission" date="2023-11" db="UniProtKB">
        <authorList>
            <consortium name="WormBaseParasite"/>
        </authorList>
    </citation>
    <scope>IDENTIFICATION</scope>
</reference>
<feature type="transmembrane region" description="Helical" evidence="10">
    <location>
        <begin position="205"/>
        <end position="226"/>
    </location>
</feature>
<evidence type="ECO:0008006" key="15">
    <source>
        <dbReference type="Google" id="ProtNLM"/>
    </source>
</evidence>
<dbReference type="InterPro" id="IPR001879">
    <property type="entry name" value="GPCR_2_extracellular_dom"/>
</dbReference>
<comment type="subcellular location">
    <subcellularLocation>
        <location evidence="1">Cell membrane</location>
        <topology evidence="1">Multi-pass membrane protein</topology>
    </subcellularLocation>
</comment>